<dbReference type="InterPro" id="IPR019956">
    <property type="entry name" value="Ubiquitin_dom"/>
</dbReference>
<name>A0A8T0W4I4_PANVG</name>
<dbReference type="SMART" id="SM00213">
    <property type="entry name" value="UBQ"/>
    <property type="match status" value="1"/>
</dbReference>
<dbReference type="PROSITE" id="PS50053">
    <property type="entry name" value="UBIQUITIN_2"/>
    <property type="match status" value="1"/>
</dbReference>
<dbReference type="AlphaFoldDB" id="A0A8T0W4I4"/>
<evidence type="ECO:0000256" key="1">
    <source>
        <dbReference type="ARBA" id="ARBA00022499"/>
    </source>
</evidence>
<reference evidence="3" key="1">
    <citation type="submission" date="2020-05" db="EMBL/GenBank/DDBJ databases">
        <title>WGS assembly of Panicum virgatum.</title>
        <authorList>
            <person name="Lovell J.T."/>
            <person name="Jenkins J."/>
            <person name="Shu S."/>
            <person name="Juenger T.E."/>
            <person name="Schmutz J."/>
        </authorList>
    </citation>
    <scope>NUCLEOTIDE SEQUENCE</scope>
    <source>
        <strain evidence="3">AP13</strain>
    </source>
</reference>
<dbReference type="Pfam" id="PF00240">
    <property type="entry name" value="ubiquitin"/>
    <property type="match status" value="1"/>
</dbReference>
<dbReference type="EMBL" id="CM029039">
    <property type="protein sequence ID" value="KAG2639543.1"/>
    <property type="molecule type" value="Genomic_DNA"/>
</dbReference>
<feature type="domain" description="Ubiquitin-like" evidence="2">
    <location>
        <begin position="61"/>
        <end position="129"/>
    </location>
</feature>
<accession>A0A8T0W4I4</accession>
<dbReference type="InterPro" id="IPR050158">
    <property type="entry name" value="Ubiquitin_ubiquitin-like"/>
</dbReference>
<dbReference type="GO" id="GO:0003729">
    <property type="term" value="F:mRNA binding"/>
    <property type="evidence" value="ECO:0007669"/>
    <property type="project" value="UniProtKB-ARBA"/>
</dbReference>
<organism evidence="3 4">
    <name type="scientific">Panicum virgatum</name>
    <name type="common">Blackwell switchgrass</name>
    <dbReference type="NCBI Taxonomy" id="38727"/>
    <lineage>
        <taxon>Eukaryota</taxon>
        <taxon>Viridiplantae</taxon>
        <taxon>Streptophyta</taxon>
        <taxon>Embryophyta</taxon>
        <taxon>Tracheophyta</taxon>
        <taxon>Spermatophyta</taxon>
        <taxon>Magnoliopsida</taxon>
        <taxon>Liliopsida</taxon>
        <taxon>Poales</taxon>
        <taxon>Poaceae</taxon>
        <taxon>PACMAD clade</taxon>
        <taxon>Panicoideae</taxon>
        <taxon>Panicodae</taxon>
        <taxon>Paniceae</taxon>
        <taxon>Panicinae</taxon>
        <taxon>Panicum</taxon>
        <taxon>Panicum sect. Hiantes</taxon>
    </lineage>
</organism>
<gene>
    <name evidence="3" type="ORF">PVAP13_2KG003800</name>
</gene>
<dbReference type="PRINTS" id="PR00348">
    <property type="entry name" value="UBIQUITIN"/>
</dbReference>
<dbReference type="PANTHER" id="PTHR10666">
    <property type="entry name" value="UBIQUITIN"/>
    <property type="match status" value="1"/>
</dbReference>
<dbReference type="Gene3D" id="3.10.20.90">
    <property type="entry name" value="Phosphatidylinositol 3-kinase Catalytic Subunit, Chain A, domain 1"/>
    <property type="match status" value="2"/>
</dbReference>
<sequence>MESMDQNKEVALSPQQRDRLRLIQFLRFARKQREDGLAVPDYNIQKESTLHMELRLGRGMIHVKTLADTTLMLEVELSDTVLDVKRKIQDTDGIPIREQRLFSMGRQLTDERTLAYYAIHKGSSMHLVVWCYLLGGYIDGPDYLSYLDYLRMCAWRPVYWP</sequence>
<keyword evidence="4" id="KW-1185">Reference proteome</keyword>
<evidence type="ECO:0000313" key="4">
    <source>
        <dbReference type="Proteomes" id="UP000823388"/>
    </source>
</evidence>
<dbReference type="Proteomes" id="UP000823388">
    <property type="component" value="Chromosome 2K"/>
</dbReference>
<proteinExistence type="predicted"/>
<evidence type="ECO:0000259" key="2">
    <source>
        <dbReference type="PROSITE" id="PS50053"/>
    </source>
</evidence>
<dbReference type="InterPro" id="IPR029071">
    <property type="entry name" value="Ubiquitin-like_domsf"/>
</dbReference>
<protein>
    <recommendedName>
        <fullName evidence="2">Ubiquitin-like domain-containing protein</fullName>
    </recommendedName>
</protein>
<evidence type="ECO:0000313" key="3">
    <source>
        <dbReference type="EMBL" id="KAG2639543.1"/>
    </source>
</evidence>
<keyword evidence="1" id="KW-1017">Isopeptide bond</keyword>
<dbReference type="SUPFAM" id="SSF54236">
    <property type="entry name" value="Ubiquitin-like"/>
    <property type="match status" value="1"/>
</dbReference>
<comment type="caution">
    <text evidence="3">The sequence shown here is derived from an EMBL/GenBank/DDBJ whole genome shotgun (WGS) entry which is preliminary data.</text>
</comment>
<dbReference type="InterPro" id="IPR000626">
    <property type="entry name" value="Ubiquitin-like_dom"/>
</dbReference>